<name>F4RUV6_MELLP</name>
<proteinExistence type="predicted"/>
<dbReference type="AlphaFoldDB" id="F4RUV6"/>
<reference evidence="2" key="1">
    <citation type="journal article" date="2011" name="Proc. Natl. Acad. Sci. U.S.A.">
        <title>Obligate biotrophy features unraveled by the genomic analysis of rust fungi.</title>
        <authorList>
            <person name="Duplessis S."/>
            <person name="Cuomo C.A."/>
            <person name="Lin Y.-C."/>
            <person name="Aerts A."/>
            <person name="Tisserant E."/>
            <person name="Veneault-Fourrey C."/>
            <person name="Joly D.L."/>
            <person name="Hacquard S."/>
            <person name="Amselem J."/>
            <person name="Cantarel B.L."/>
            <person name="Chiu R."/>
            <person name="Coutinho P.M."/>
            <person name="Feau N."/>
            <person name="Field M."/>
            <person name="Frey P."/>
            <person name="Gelhaye E."/>
            <person name="Goldberg J."/>
            <person name="Grabherr M.G."/>
            <person name="Kodira C.D."/>
            <person name="Kohler A."/>
            <person name="Kuees U."/>
            <person name="Lindquist E.A."/>
            <person name="Lucas S.M."/>
            <person name="Mago R."/>
            <person name="Mauceli E."/>
            <person name="Morin E."/>
            <person name="Murat C."/>
            <person name="Pangilinan J.L."/>
            <person name="Park R."/>
            <person name="Pearson M."/>
            <person name="Quesneville H."/>
            <person name="Rouhier N."/>
            <person name="Sakthikumar S."/>
            <person name="Salamov A.A."/>
            <person name="Schmutz J."/>
            <person name="Selles B."/>
            <person name="Shapiro H."/>
            <person name="Tanguay P."/>
            <person name="Tuskan G.A."/>
            <person name="Henrissat B."/>
            <person name="Van de Peer Y."/>
            <person name="Rouze P."/>
            <person name="Ellis J.G."/>
            <person name="Dodds P.N."/>
            <person name="Schein J.E."/>
            <person name="Zhong S."/>
            <person name="Hamelin R.C."/>
            <person name="Grigoriev I.V."/>
            <person name="Szabo L.J."/>
            <person name="Martin F."/>
        </authorList>
    </citation>
    <scope>NUCLEOTIDE SEQUENCE [LARGE SCALE GENOMIC DNA]</scope>
    <source>
        <strain evidence="2">98AG31 / pathotype 3-4-7</strain>
    </source>
</reference>
<dbReference type="EMBL" id="GL883122">
    <property type="protein sequence ID" value="EGG03761.1"/>
    <property type="molecule type" value="Genomic_DNA"/>
</dbReference>
<dbReference type="OrthoDB" id="7689536at2759"/>
<keyword evidence="2" id="KW-1185">Reference proteome</keyword>
<dbReference type="RefSeq" id="XP_007412875.1">
    <property type="nucleotide sequence ID" value="XM_007412813.1"/>
</dbReference>
<dbReference type="InParanoid" id="F4RUV6"/>
<evidence type="ECO:0000313" key="2">
    <source>
        <dbReference type="Proteomes" id="UP000001072"/>
    </source>
</evidence>
<protein>
    <submittedName>
        <fullName evidence="1">Uncharacterized protein</fullName>
    </submittedName>
</protein>
<dbReference type="HOGENOM" id="CLU_089011_0_0_1"/>
<dbReference type="KEGG" id="mlr:MELLADRAFT_108958"/>
<accession>F4RUV6</accession>
<sequence>MPPRKLITEDFQPLIADLVEEGLTNAEIQVELSTHHDLQCSLRSLTRARTDWGLQRLPDEHTYELFNDLISFYHGQGMRAEHIINIIKECHDFNLSPRTLARRCQVLGLHQKHDDIDLGKVTMEEVADRISSCPSYPQKPARCVCPQLPTSCSPNYCYLAPASNNGVEGLIPVTLEHVEEIQARHYPNADEIRTTSPLWLREICASAQEELQIDMANVTMENIWTVFHKILLFLRSYDLFLLGIPEGVPRAATNHEKAVETIQNRFGLVSRDN</sequence>
<dbReference type="PANTHER" id="PTHR46177">
    <property type="entry name" value="INTEGRASE CATALYTIC DOMAIN-CONTAINING PROTEIN"/>
    <property type="match status" value="1"/>
</dbReference>
<gene>
    <name evidence="1" type="ORF">MELLADRAFT_108958</name>
</gene>
<dbReference type="PANTHER" id="PTHR46177:SF1">
    <property type="entry name" value="INTEGRASE CATALYTIC DOMAIN-CONTAINING PROTEIN"/>
    <property type="match status" value="1"/>
</dbReference>
<organism evidence="2">
    <name type="scientific">Melampsora larici-populina (strain 98AG31 / pathotype 3-4-7)</name>
    <name type="common">Poplar leaf rust fungus</name>
    <dbReference type="NCBI Taxonomy" id="747676"/>
    <lineage>
        <taxon>Eukaryota</taxon>
        <taxon>Fungi</taxon>
        <taxon>Dikarya</taxon>
        <taxon>Basidiomycota</taxon>
        <taxon>Pucciniomycotina</taxon>
        <taxon>Pucciniomycetes</taxon>
        <taxon>Pucciniales</taxon>
        <taxon>Melampsoraceae</taxon>
        <taxon>Melampsora</taxon>
    </lineage>
</organism>
<dbReference type="VEuPathDB" id="FungiDB:MELLADRAFT_108958"/>
<dbReference type="GeneID" id="18923613"/>
<evidence type="ECO:0000313" key="1">
    <source>
        <dbReference type="EMBL" id="EGG03761.1"/>
    </source>
</evidence>
<dbReference type="Proteomes" id="UP000001072">
    <property type="component" value="Unassembled WGS sequence"/>
</dbReference>